<proteinExistence type="predicted"/>
<dbReference type="Gene3D" id="1.20.1280.50">
    <property type="match status" value="1"/>
</dbReference>
<keyword evidence="2" id="KW-1185">Reference proteome</keyword>
<dbReference type="PANTHER" id="PTHR48218">
    <property type="entry name" value="F-BOX DOMAIN CONTAINING PROTEIN"/>
    <property type="match status" value="1"/>
</dbReference>
<dbReference type="PANTHER" id="PTHR48218:SF3">
    <property type="entry name" value="OS07G0170800 PROTEIN"/>
    <property type="match status" value="1"/>
</dbReference>
<dbReference type="SUPFAM" id="SSF81383">
    <property type="entry name" value="F-box domain"/>
    <property type="match status" value="1"/>
</dbReference>
<evidence type="ECO:0000313" key="1">
    <source>
        <dbReference type="EMBL" id="GBG29144.1"/>
    </source>
</evidence>
<dbReference type="InParanoid" id="A0A2R5GMQ4"/>
<dbReference type="EMBL" id="BEYU01000053">
    <property type="protein sequence ID" value="GBG29144.1"/>
    <property type="molecule type" value="Genomic_DNA"/>
</dbReference>
<dbReference type="InterPro" id="IPR036047">
    <property type="entry name" value="F-box-like_dom_sf"/>
</dbReference>
<evidence type="ECO:0000313" key="2">
    <source>
        <dbReference type="Proteomes" id="UP000241890"/>
    </source>
</evidence>
<dbReference type="OrthoDB" id="3219396at2759"/>
<protein>
    <recommendedName>
        <fullName evidence="3">F-box domain-containing protein</fullName>
    </recommendedName>
</protein>
<sequence>MVDRLPAGVLAERIFPLLSAEDLCACEAVRRDWHKVLQDAEVGAAAWRAACIEKWRGKANMPFSYKGARETPFHKIKLSPAAVSRLSVKELRELLTLRGVDSRSFIEKSEFLREFVRSTPVEVMGCSVEFENKWKASYAYALLDAKRANITKDELIAAEWTFFMKRQSSFRAQFKFLPNGGVRSSMPGGLQPDSRWVMRNFNPVSVQVDRYPPLCVSRREDDWGFRLENEYVVFYSTIYGVDEAAIFAREFPST</sequence>
<organism evidence="1 2">
    <name type="scientific">Hondaea fermentalgiana</name>
    <dbReference type="NCBI Taxonomy" id="2315210"/>
    <lineage>
        <taxon>Eukaryota</taxon>
        <taxon>Sar</taxon>
        <taxon>Stramenopiles</taxon>
        <taxon>Bigyra</taxon>
        <taxon>Labyrinthulomycetes</taxon>
        <taxon>Thraustochytrida</taxon>
        <taxon>Thraustochytriidae</taxon>
        <taxon>Hondaea</taxon>
    </lineage>
</organism>
<comment type="caution">
    <text evidence="1">The sequence shown here is derived from an EMBL/GenBank/DDBJ whole genome shotgun (WGS) entry which is preliminary data.</text>
</comment>
<accession>A0A2R5GMQ4</accession>
<name>A0A2R5GMQ4_9STRA</name>
<dbReference type="Proteomes" id="UP000241890">
    <property type="component" value="Unassembled WGS sequence"/>
</dbReference>
<reference evidence="1 2" key="1">
    <citation type="submission" date="2017-12" db="EMBL/GenBank/DDBJ databases">
        <title>Sequencing, de novo assembly and annotation of complete genome of a new Thraustochytrid species, strain FCC1311.</title>
        <authorList>
            <person name="Sedici K."/>
            <person name="Godart F."/>
            <person name="Aiese Cigliano R."/>
            <person name="Sanseverino W."/>
            <person name="Barakat M."/>
            <person name="Ortet P."/>
            <person name="Marechal E."/>
            <person name="Cagnac O."/>
            <person name="Amato A."/>
        </authorList>
    </citation>
    <scope>NUCLEOTIDE SEQUENCE [LARGE SCALE GENOMIC DNA]</scope>
</reference>
<dbReference type="AlphaFoldDB" id="A0A2R5GMQ4"/>
<gene>
    <name evidence="1" type="ORF">FCC1311_053672</name>
</gene>
<evidence type="ECO:0008006" key="3">
    <source>
        <dbReference type="Google" id="ProtNLM"/>
    </source>
</evidence>